<sequence>MEFAACADCNNGTSPADLAASFFARLSAFGPFDHWSTYEARDRLNTLERMAPGVRSELFDNDRIERKWIKSPAGIIQERIQTSADGPLAEAYLKTFSAKLAMALYREHTGEPIPLDGRIEVKWYLNAGLAEHEAHALLSILPIGASLNQGTWSVPDQFAYRYNTDGRGIVAALVSFHSNLHIFAMASSDPAYEKLEKWNSHILRPGTLREMMPKRPPLVLHT</sequence>
<accession>A0ABS0T2B2</accession>
<evidence type="ECO:0000313" key="1">
    <source>
        <dbReference type="EMBL" id="MBI1686028.1"/>
    </source>
</evidence>
<comment type="caution">
    <text evidence="1">The sequence shown here is derived from an EMBL/GenBank/DDBJ whole genome shotgun (WGS) entry which is preliminary data.</text>
</comment>
<name>A0ABS0T2B2_9CAUL</name>
<gene>
    <name evidence="1" type="ORF">I4Q42_20360</name>
</gene>
<dbReference type="Proteomes" id="UP000639859">
    <property type="component" value="Unassembled WGS sequence"/>
</dbReference>
<protein>
    <submittedName>
        <fullName evidence="1">Uncharacterized protein</fullName>
    </submittedName>
</protein>
<organism evidence="1 2">
    <name type="scientific">Caulobacter hibisci</name>
    <dbReference type="NCBI Taxonomy" id="2035993"/>
    <lineage>
        <taxon>Bacteria</taxon>
        <taxon>Pseudomonadati</taxon>
        <taxon>Pseudomonadota</taxon>
        <taxon>Alphaproteobacteria</taxon>
        <taxon>Caulobacterales</taxon>
        <taxon>Caulobacteraceae</taxon>
        <taxon>Caulobacter</taxon>
    </lineage>
</organism>
<keyword evidence="2" id="KW-1185">Reference proteome</keyword>
<dbReference type="EMBL" id="JADWOX010000017">
    <property type="protein sequence ID" value="MBI1686028.1"/>
    <property type="molecule type" value="Genomic_DNA"/>
</dbReference>
<proteinExistence type="predicted"/>
<reference evidence="1 2" key="1">
    <citation type="submission" date="2020-11" db="EMBL/GenBank/DDBJ databases">
        <title>genome sequence of strain KACC 18849.</title>
        <authorList>
            <person name="Gao J."/>
            <person name="Zhang X."/>
        </authorList>
    </citation>
    <scope>NUCLEOTIDE SEQUENCE [LARGE SCALE GENOMIC DNA]</scope>
    <source>
        <strain evidence="1 2">KACC 18849</strain>
    </source>
</reference>
<dbReference type="RefSeq" id="WP_198577926.1">
    <property type="nucleotide sequence ID" value="NZ_JADWOX010000017.1"/>
</dbReference>
<evidence type="ECO:0000313" key="2">
    <source>
        <dbReference type="Proteomes" id="UP000639859"/>
    </source>
</evidence>